<protein>
    <recommendedName>
        <fullName evidence="6">Tetratricopeptide repeat protein</fullName>
    </recommendedName>
</protein>
<dbReference type="Gene3D" id="1.25.40.10">
    <property type="entry name" value="Tetratricopeptide repeat domain"/>
    <property type="match status" value="1"/>
</dbReference>
<keyword evidence="1" id="KW-0802">TPR repeat</keyword>
<dbReference type="SUPFAM" id="SSF48452">
    <property type="entry name" value="TPR-like"/>
    <property type="match status" value="1"/>
</dbReference>
<dbReference type="AlphaFoldDB" id="A0A2U2AS10"/>
<evidence type="ECO:0000313" key="4">
    <source>
        <dbReference type="Proteomes" id="UP000245059"/>
    </source>
</evidence>
<reference evidence="4 5" key="2">
    <citation type="submission" date="2018-05" db="EMBL/GenBank/DDBJ databases">
        <title>Ignatzschineria dubaiensis sp. nov., isolated from necrotic foot tissues of dromedaries (Camelus dromedarius) and associated maggots in Dubai, United Arab Emirates.</title>
        <authorList>
            <person name="Tsang C.C."/>
            <person name="Tang J.Y.M."/>
            <person name="Fong J.Y.H."/>
            <person name="Kinne J."/>
            <person name="Lee H.H."/>
            <person name="Joseph M."/>
            <person name="Jose S."/>
            <person name="Schuster R.K."/>
            <person name="Tang Y."/>
            <person name="Sivakumar S."/>
            <person name="Chen J.H.K."/>
            <person name="Teng J.L.L."/>
            <person name="Lau S.K.P."/>
            <person name="Wernery U."/>
            <person name="Woo P.C.Y."/>
        </authorList>
    </citation>
    <scope>NUCLEOTIDE SEQUENCE [LARGE SCALE GENOMIC DNA]</scope>
    <source>
        <strain evidence="4">UAE-HKU57</strain>
        <strain evidence="5">UAE-HKU58</strain>
    </source>
</reference>
<dbReference type="InterPro" id="IPR019734">
    <property type="entry name" value="TPR_rpt"/>
</dbReference>
<evidence type="ECO:0000313" key="3">
    <source>
        <dbReference type="EMBL" id="PWD94133.1"/>
    </source>
</evidence>
<comment type="caution">
    <text evidence="2">The sequence shown here is derived from an EMBL/GenBank/DDBJ whole genome shotgun (WGS) entry which is preliminary data.</text>
</comment>
<dbReference type="Proteomes" id="UP000245059">
    <property type="component" value="Unassembled WGS sequence"/>
</dbReference>
<evidence type="ECO:0008006" key="6">
    <source>
        <dbReference type="Google" id="ProtNLM"/>
    </source>
</evidence>
<keyword evidence="5" id="KW-1185">Reference proteome</keyword>
<dbReference type="SMART" id="SM00028">
    <property type="entry name" value="TPR"/>
    <property type="match status" value="4"/>
</dbReference>
<dbReference type="Pfam" id="PF13424">
    <property type="entry name" value="TPR_12"/>
    <property type="match status" value="1"/>
</dbReference>
<reference evidence="2" key="1">
    <citation type="journal article" date="2018" name="Genome Announc.">
        <title>Ignatzschineria cameli sp. nov., isolated from necrotic foot tissue of dromedaries (Camelus dromedarius) and associated maggots (Wohlfahrtia species) in Dubai.</title>
        <authorList>
            <person name="Tsang C.C."/>
            <person name="Tang J.Y."/>
            <person name="Fong J.Y."/>
            <person name="Kinne J."/>
            <person name="Lee H.H."/>
            <person name="Joseph M."/>
            <person name="Jose S."/>
            <person name="Schuster R.K."/>
            <person name="Tang Y."/>
            <person name="Sivakumar S."/>
            <person name="Chen J.H."/>
            <person name="Teng J.L."/>
            <person name="Lau S.K."/>
            <person name="Wernery U."/>
            <person name="Woo P.C."/>
        </authorList>
    </citation>
    <scope>NUCLEOTIDE SEQUENCE</scope>
    <source>
        <strain evidence="2">UAE-HKU57</strain>
        <strain evidence="3">UAE-HKU58</strain>
    </source>
</reference>
<feature type="repeat" description="TPR" evidence="1">
    <location>
        <begin position="426"/>
        <end position="459"/>
    </location>
</feature>
<evidence type="ECO:0000313" key="2">
    <source>
        <dbReference type="EMBL" id="PWD87051.1"/>
    </source>
</evidence>
<name>A0A2U2AS10_9GAMM</name>
<proteinExistence type="predicted"/>
<dbReference type="EMBL" id="QEWV01000001">
    <property type="protein sequence ID" value="PWD94133.1"/>
    <property type="molecule type" value="Genomic_DNA"/>
</dbReference>
<accession>A0A2U2AS10</accession>
<dbReference type="PROSITE" id="PS50005">
    <property type="entry name" value="TPR"/>
    <property type="match status" value="1"/>
</dbReference>
<dbReference type="RefSeq" id="WP_109200744.1">
    <property type="nucleotide sequence ID" value="NZ_QEWS01000001.1"/>
</dbReference>
<dbReference type="Proteomes" id="UP000245217">
    <property type="component" value="Unassembled WGS sequence"/>
</dbReference>
<dbReference type="InterPro" id="IPR011990">
    <property type="entry name" value="TPR-like_helical_dom_sf"/>
</dbReference>
<dbReference type="EMBL" id="QEWW01000002">
    <property type="protein sequence ID" value="PWD87051.1"/>
    <property type="molecule type" value="Genomic_DNA"/>
</dbReference>
<evidence type="ECO:0000256" key="1">
    <source>
        <dbReference type="PROSITE-ProRule" id="PRU00339"/>
    </source>
</evidence>
<sequence>MNRCLLQRVITMLSLFRCYLLIVSFILVTMLLTSIARAIQAKELQSPVVLSAVINSYKKISTAYPKNGYPLLIGAAKSVLYQKLISPPQEELIDEFIEILPVAPPAELHDEITQIINQHEAEEKSAIRHDSAIGDYLLFTLFPHRKSEIVEEPIARPYEEHLHQNDLSVIRIADRIDHSLSLLEESGVRDLETDLDIALNNDHEIDQEEAQTLDDESDEDITQDLLENPLDEEESTLELSEEFTEELTGELTSEFLEEYYDNTHAYSAALEEGESETFIYPYLPDPLEILEEEALIADFKSLPLEKQIEQLLTTGDYFLIINDNNKARQYYLQAIKLGADQQNSPAYAKALVKLADIEENPFLARFQYTHALDIYKVLNGYDMEIADILVKLVWTFDMATERMLIYDLLTQAKSILENHTYTPQYTEVLRNLAIYYETVNDFERADANYKAALALDLQHLTTNDIRTILALENYASFYLKFAELEKAEEILLFKLEAHEAVTPPDYYNLGRTQSMLGWVNLQLKNYDEALHYYSSALGNINYSITKNRFMPHYYSLPALLDLIYLFVSTEEYEKAIPYYNFAISLLENENEAYTLDYLRNVDRDEITPADIIHYPWAFNAEVDGLLKIMEYAPYEGMQAQ</sequence>
<evidence type="ECO:0000313" key="5">
    <source>
        <dbReference type="Proteomes" id="UP000245217"/>
    </source>
</evidence>
<dbReference type="OrthoDB" id="7054048at2"/>
<gene>
    <name evidence="2" type="ORF">DC077_04375</name>
    <name evidence="3" type="ORF">DC078_00875</name>
</gene>
<organism evidence="2 4">
    <name type="scientific">Ignatzschineria cameli</name>
    <dbReference type="NCBI Taxonomy" id="2182793"/>
    <lineage>
        <taxon>Bacteria</taxon>
        <taxon>Pseudomonadati</taxon>
        <taxon>Pseudomonadota</taxon>
        <taxon>Gammaproteobacteria</taxon>
        <taxon>Cardiobacteriales</taxon>
        <taxon>Ignatzschineriaceae</taxon>
        <taxon>Ignatzschineria</taxon>
    </lineage>
</organism>